<dbReference type="AlphaFoldDB" id="A0A935UH51"/>
<comment type="caution">
    <text evidence="1">The sequence shown here is derived from an EMBL/GenBank/DDBJ whole genome shotgun (WGS) entry which is preliminary data.</text>
</comment>
<accession>A0A935UH51</accession>
<dbReference type="Proteomes" id="UP000697998">
    <property type="component" value="Unassembled WGS sequence"/>
</dbReference>
<reference evidence="1 2" key="1">
    <citation type="submission" date="2020-10" db="EMBL/GenBank/DDBJ databases">
        <title>Connecting structure to function with the recovery of over 1000 high-quality activated sludge metagenome-assembled genomes encoding full-length rRNA genes using long-read sequencing.</title>
        <authorList>
            <person name="Singleton C.M."/>
            <person name="Petriglieri F."/>
            <person name="Kristensen J.M."/>
            <person name="Kirkegaard R.H."/>
            <person name="Michaelsen T.Y."/>
            <person name="Andersen M.H."/>
            <person name="Karst S.M."/>
            <person name="Dueholm M.S."/>
            <person name="Nielsen P.H."/>
            <person name="Albertsen M."/>
        </authorList>
    </citation>
    <scope>NUCLEOTIDE SEQUENCE [LARGE SCALE GENOMIC DNA]</scope>
    <source>
        <strain evidence="1">EsbW_18-Q3-R4-48_BATAC.285</strain>
    </source>
</reference>
<evidence type="ECO:0000313" key="2">
    <source>
        <dbReference type="Proteomes" id="UP000697998"/>
    </source>
</evidence>
<evidence type="ECO:0000313" key="1">
    <source>
        <dbReference type="EMBL" id="MBK7676731.1"/>
    </source>
</evidence>
<gene>
    <name evidence="1" type="ORF">IPJ27_19290</name>
</gene>
<sequence>MNNSWRAKCPEWLTLGVQILDGAHIADDHRAARDALRSYLANNGSDKTVAATLVLDAVTVHERESVRIGRTLN</sequence>
<proteinExistence type="predicted"/>
<protein>
    <submittedName>
        <fullName evidence="1">Uncharacterized protein</fullName>
    </submittedName>
</protein>
<name>A0A935UH51_9PROT</name>
<organism evidence="1 2">
    <name type="scientific">Candidatus Accumulibacter proximus</name>
    <dbReference type="NCBI Taxonomy" id="2954385"/>
    <lineage>
        <taxon>Bacteria</taxon>
        <taxon>Pseudomonadati</taxon>
        <taxon>Pseudomonadota</taxon>
        <taxon>Betaproteobacteria</taxon>
        <taxon>Candidatus Accumulibacter</taxon>
    </lineage>
</organism>
<dbReference type="EMBL" id="JADJMH010000023">
    <property type="protein sequence ID" value="MBK7676731.1"/>
    <property type="molecule type" value="Genomic_DNA"/>
</dbReference>